<name>A0A2R6NT81_9APHY</name>
<feature type="region of interest" description="Disordered" evidence="1">
    <location>
        <begin position="1"/>
        <end position="27"/>
    </location>
</feature>
<proteinExistence type="predicted"/>
<reference evidence="2 3" key="1">
    <citation type="submission" date="2018-02" db="EMBL/GenBank/DDBJ databases">
        <title>Genome sequence of the basidiomycete white-rot fungus Phlebia centrifuga.</title>
        <authorList>
            <person name="Granchi Z."/>
            <person name="Peng M."/>
            <person name="de Vries R.P."/>
            <person name="Hilden K."/>
            <person name="Makela M.R."/>
            <person name="Grigoriev I."/>
            <person name="Riley R."/>
        </authorList>
    </citation>
    <scope>NUCLEOTIDE SEQUENCE [LARGE SCALE GENOMIC DNA]</scope>
    <source>
        <strain evidence="2 3">FBCC195</strain>
    </source>
</reference>
<accession>A0A2R6NT81</accession>
<evidence type="ECO:0000256" key="1">
    <source>
        <dbReference type="SAM" id="MobiDB-lite"/>
    </source>
</evidence>
<evidence type="ECO:0000313" key="2">
    <source>
        <dbReference type="EMBL" id="PSR76214.1"/>
    </source>
</evidence>
<dbReference type="Proteomes" id="UP000186601">
    <property type="component" value="Unassembled WGS sequence"/>
</dbReference>
<dbReference type="EMBL" id="MLYV02000858">
    <property type="protein sequence ID" value="PSR76214.1"/>
    <property type="molecule type" value="Genomic_DNA"/>
</dbReference>
<feature type="compositionally biased region" description="Low complexity" evidence="1">
    <location>
        <begin position="8"/>
        <end position="19"/>
    </location>
</feature>
<dbReference type="AlphaFoldDB" id="A0A2R6NT81"/>
<protein>
    <submittedName>
        <fullName evidence="2">Uncharacterized protein</fullName>
    </submittedName>
</protein>
<sequence>MSLGRSKPAGPMLDAAPPDGDAPHAEGVLLQTTGDNGFVIEPFVGPAPGAVFVGATSESGAVLVELSSLELSSTEDLDVRGIV</sequence>
<comment type="caution">
    <text evidence="2">The sequence shown here is derived from an EMBL/GenBank/DDBJ whole genome shotgun (WGS) entry which is preliminary data.</text>
</comment>
<gene>
    <name evidence="2" type="ORF">PHLCEN_2v8579</name>
</gene>
<keyword evidence="3" id="KW-1185">Reference proteome</keyword>
<organism evidence="2 3">
    <name type="scientific">Hermanssonia centrifuga</name>
    <dbReference type="NCBI Taxonomy" id="98765"/>
    <lineage>
        <taxon>Eukaryota</taxon>
        <taxon>Fungi</taxon>
        <taxon>Dikarya</taxon>
        <taxon>Basidiomycota</taxon>
        <taxon>Agaricomycotina</taxon>
        <taxon>Agaricomycetes</taxon>
        <taxon>Polyporales</taxon>
        <taxon>Meruliaceae</taxon>
        <taxon>Hermanssonia</taxon>
    </lineage>
</organism>
<evidence type="ECO:0000313" key="3">
    <source>
        <dbReference type="Proteomes" id="UP000186601"/>
    </source>
</evidence>